<dbReference type="SUPFAM" id="SSF53756">
    <property type="entry name" value="UDP-Glycosyltransferase/glycogen phosphorylase"/>
    <property type="match status" value="1"/>
</dbReference>
<proteinExistence type="predicted"/>
<dbReference type="InterPro" id="IPR002213">
    <property type="entry name" value="UDP_glucos_trans"/>
</dbReference>
<evidence type="ECO:0000256" key="1">
    <source>
        <dbReference type="ARBA" id="ARBA00022679"/>
    </source>
</evidence>
<protein>
    <recommendedName>
        <fullName evidence="3">Erythromycin biosynthesis protein CIII-like C-terminal domain-containing protein</fullName>
    </recommendedName>
</protein>
<dbReference type="AlphaFoldDB" id="A0AAW0Q857"/>
<keyword evidence="1" id="KW-0808">Transferase</keyword>
<feature type="domain" description="Erythromycin biosynthesis protein CIII-like C-terminal" evidence="3">
    <location>
        <begin position="338"/>
        <end position="456"/>
    </location>
</feature>
<accession>A0AAW0Q857</accession>
<feature type="region of interest" description="Disordered" evidence="2">
    <location>
        <begin position="1"/>
        <end position="24"/>
    </location>
</feature>
<dbReference type="GO" id="GO:0008194">
    <property type="term" value="F:UDP-glycosyltransferase activity"/>
    <property type="evidence" value="ECO:0007669"/>
    <property type="project" value="InterPro"/>
</dbReference>
<dbReference type="Proteomes" id="UP001392437">
    <property type="component" value="Unassembled WGS sequence"/>
</dbReference>
<evidence type="ECO:0000259" key="3">
    <source>
        <dbReference type="Pfam" id="PF06722"/>
    </source>
</evidence>
<reference evidence="4 5" key="1">
    <citation type="submission" date="2023-01" db="EMBL/GenBank/DDBJ databases">
        <title>Analysis of 21 Apiospora genomes using comparative genomics revels a genus with tremendous synthesis potential of carbohydrate active enzymes and secondary metabolites.</title>
        <authorList>
            <person name="Sorensen T."/>
        </authorList>
    </citation>
    <scope>NUCLEOTIDE SEQUENCE [LARGE SCALE GENOMIC DNA]</scope>
    <source>
        <strain evidence="4 5">CBS 117206</strain>
    </source>
</reference>
<dbReference type="PANTHER" id="PTHR21015:SF22">
    <property type="entry name" value="GLYCOSYLTRANSFERASE"/>
    <property type="match status" value="1"/>
</dbReference>
<dbReference type="InterPro" id="IPR010610">
    <property type="entry name" value="EryCIII-like_C"/>
</dbReference>
<organism evidence="4 5">
    <name type="scientific">Apiospora kogelbergensis</name>
    <dbReference type="NCBI Taxonomy" id="1337665"/>
    <lineage>
        <taxon>Eukaryota</taxon>
        <taxon>Fungi</taxon>
        <taxon>Dikarya</taxon>
        <taxon>Ascomycota</taxon>
        <taxon>Pezizomycotina</taxon>
        <taxon>Sordariomycetes</taxon>
        <taxon>Xylariomycetidae</taxon>
        <taxon>Amphisphaeriales</taxon>
        <taxon>Apiosporaceae</taxon>
        <taxon>Apiospora</taxon>
    </lineage>
</organism>
<comment type="caution">
    <text evidence="4">The sequence shown here is derived from an EMBL/GenBank/DDBJ whole genome shotgun (WGS) entry which is preliminary data.</text>
</comment>
<evidence type="ECO:0000313" key="5">
    <source>
        <dbReference type="Proteomes" id="UP001392437"/>
    </source>
</evidence>
<dbReference type="GO" id="GO:0016758">
    <property type="term" value="F:hexosyltransferase activity"/>
    <property type="evidence" value="ECO:0007669"/>
    <property type="project" value="UniProtKB-ARBA"/>
</dbReference>
<feature type="compositionally biased region" description="Polar residues" evidence="2">
    <location>
        <begin position="1"/>
        <end position="12"/>
    </location>
</feature>
<gene>
    <name evidence="4" type="ORF">PG999_012894</name>
</gene>
<dbReference type="PANTHER" id="PTHR21015">
    <property type="entry name" value="UDP-N-ACETYLGLUCOSAMINE--N-ACETYLMURAMYL-(PENTAPEPTIDE) PYROPHOSPHORYL-UNDECAPRENOL N-ACETYLGLUCOSAMINE TRANSFERASE 1"/>
    <property type="match status" value="1"/>
</dbReference>
<evidence type="ECO:0000256" key="2">
    <source>
        <dbReference type="SAM" id="MobiDB-lite"/>
    </source>
</evidence>
<name>A0AAW0Q857_9PEZI</name>
<dbReference type="Gene3D" id="3.40.50.2000">
    <property type="entry name" value="Glycogen Phosphorylase B"/>
    <property type="match status" value="2"/>
</dbReference>
<evidence type="ECO:0000313" key="4">
    <source>
        <dbReference type="EMBL" id="KAK8096950.1"/>
    </source>
</evidence>
<sequence length="475" mass="51784">MTADQRSQGGSSHQEEAKANGEAGSKRQLPVLVMTAIPMAGHVQPTIHVAQAMVQRGFEVIFITASEFREKVQDAGAEWVEAAKFMTEEDAAARNEIPVPVRVLFDLEKLFLPAIPVRTATVRTVLERIRERDPAREVIVVAESISAAVVGFKYGAPLPRGYDAFPKTIGLNVVPLVVSSDDTAPFGPGLPPDATESGRARNRLLNAGLLEGPFKVIVEKQKQIFTDMGCTRWPERALFDCWLESFDTLFQMCSPSLEYPRADLHPSIRYAGALPKKGISPNYVYPAWWSEIQSNTALPAGAPEKKFVIAVAQGTIATSYDEVIIPTIRALAQREDVIVIALLGVKGASLSADVEIPANTKVVDYMPYDAALEHADLFVSNGGYGSMTHGVINAVPMVVAGMTEDKTEVCARAEYAGLAINLKTQTPSSEEIAAAVQKVLANPKYKEKAVRLMKENQDLDCLAIIEREIMLYSQK</sequence>
<dbReference type="EMBL" id="JAQQWP010000010">
    <property type="protein sequence ID" value="KAK8096950.1"/>
    <property type="molecule type" value="Genomic_DNA"/>
</dbReference>
<dbReference type="Pfam" id="PF06722">
    <property type="entry name" value="EryCIII-like_C"/>
    <property type="match status" value="1"/>
</dbReference>
<dbReference type="CDD" id="cd03784">
    <property type="entry name" value="GT1_Gtf-like"/>
    <property type="match status" value="1"/>
</dbReference>
<keyword evidence="5" id="KW-1185">Reference proteome</keyword>